<feature type="domain" description="N-acetyltransferase" evidence="3">
    <location>
        <begin position="150"/>
        <end position="306"/>
    </location>
</feature>
<evidence type="ECO:0000259" key="2">
    <source>
        <dbReference type="PROSITE" id="PS50995"/>
    </source>
</evidence>
<dbReference type="InterPro" id="IPR050769">
    <property type="entry name" value="NAT_camello-type"/>
</dbReference>
<dbReference type="PANTHER" id="PTHR13947:SF37">
    <property type="entry name" value="LD18367P"/>
    <property type="match status" value="1"/>
</dbReference>
<dbReference type="SMART" id="SM00347">
    <property type="entry name" value="HTH_MARR"/>
    <property type="match status" value="1"/>
</dbReference>
<dbReference type="EMBL" id="QZEY01000002">
    <property type="protein sequence ID" value="RJL34652.1"/>
    <property type="molecule type" value="Genomic_DNA"/>
</dbReference>
<protein>
    <submittedName>
        <fullName evidence="4">MarR family transcriptional regulator</fullName>
    </submittedName>
</protein>
<feature type="domain" description="HTH marR-type" evidence="2">
    <location>
        <begin position="1"/>
        <end position="138"/>
    </location>
</feature>
<dbReference type="PANTHER" id="PTHR13947">
    <property type="entry name" value="GNAT FAMILY N-ACETYLTRANSFERASE"/>
    <property type="match status" value="1"/>
</dbReference>
<dbReference type="InterPro" id="IPR036388">
    <property type="entry name" value="WH-like_DNA-bd_sf"/>
</dbReference>
<dbReference type="Gene3D" id="3.40.630.30">
    <property type="match status" value="1"/>
</dbReference>
<organism evidence="4 5">
    <name type="scientific">Bailinhaonella thermotolerans</name>
    <dbReference type="NCBI Taxonomy" id="1070861"/>
    <lineage>
        <taxon>Bacteria</taxon>
        <taxon>Bacillati</taxon>
        <taxon>Actinomycetota</taxon>
        <taxon>Actinomycetes</taxon>
        <taxon>Streptosporangiales</taxon>
        <taxon>Streptosporangiaceae</taxon>
        <taxon>Bailinhaonella</taxon>
    </lineage>
</organism>
<gene>
    <name evidence="4" type="ORF">D5H75_07565</name>
</gene>
<dbReference type="RefSeq" id="WP_119925951.1">
    <property type="nucleotide sequence ID" value="NZ_QZEY01000002.1"/>
</dbReference>
<keyword evidence="1" id="KW-0808">Transferase</keyword>
<proteinExistence type="predicted"/>
<keyword evidence="5" id="KW-1185">Reference proteome</keyword>
<dbReference type="InterPro" id="IPR016181">
    <property type="entry name" value="Acyl_CoA_acyltransferase"/>
</dbReference>
<evidence type="ECO:0000256" key="1">
    <source>
        <dbReference type="ARBA" id="ARBA00022679"/>
    </source>
</evidence>
<dbReference type="OrthoDB" id="273614at2"/>
<evidence type="ECO:0000259" key="3">
    <source>
        <dbReference type="PROSITE" id="PS51186"/>
    </source>
</evidence>
<evidence type="ECO:0000313" key="5">
    <source>
        <dbReference type="Proteomes" id="UP000265768"/>
    </source>
</evidence>
<evidence type="ECO:0000313" key="4">
    <source>
        <dbReference type="EMBL" id="RJL34652.1"/>
    </source>
</evidence>
<dbReference type="PROSITE" id="PS51186">
    <property type="entry name" value="GNAT"/>
    <property type="match status" value="1"/>
</dbReference>
<dbReference type="PROSITE" id="PS50995">
    <property type="entry name" value="HTH_MARR_2"/>
    <property type="match status" value="1"/>
</dbReference>
<dbReference type="Proteomes" id="UP000265768">
    <property type="component" value="Unassembled WGS sequence"/>
</dbReference>
<dbReference type="Gene3D" id="1.10.10.10">
    <property type="entry name" value="Winged helix-like DNA-binding domain superfamily/Winged helix DNA-binding domain"/>
    <property type="match status" value="1"/>
</dbReference>
<dbReference type="Pfam" id="PF12802">
    <property type="entry name" value="MarR_2"/>
    <property type="match status" value="1"/>
</dbReference>
<dbReference type="AlphaFoldDB" id="A0A3A4BII6"/>
<dbReference type="InterPro" id="IPR036390">
    <property type="entry name" value="WH_DNA-bd_sf"/>
</dbReference>
<dbReference type="GO" id="GO:0003700">
    <property type="term" value="F:DNA-binding transcription factor activity"/>
    <property type="evidence" value="ECO:0007669"/>
    <property type="project" value="InterPro"/>
</dbReference>
<dbReference type="InterPro" id="IPR000835">
    <property type="entry name" value="HTH_MarR-typ"/>
</dbReference>
<dbReference type="InterPro" id="IPR000182">
    <property type="entry name" value="GNAT_dom"/>
</dbReference>
<dbReference type="Pfam" id="PF00583">
    <property type="entry name" value="Acetyltransf_1"/>
    <property type="match status" value="1"/>
</dbReference>
<reference evidence="4 5" key="1">
    <citation type="submission" date="2018-09" db="EMBL/GenBank/DDBJ databases">
        <title>YIM 75507 draft genome.</title>
        <authorList>
            <person name="Tang S."/>
            <person name="Feng Y."/>
        </authorList>
    </citation>
    <scope>NUCLEOTIDE SEQUENCE [LARGE SCALE GENOMIC DNA]</scope>
    <source>
        <strain evidence="4 5">YIM 75507</strain>
    </source>
</reference>
<dbReference type="CDD" id="cd04301">
    <property type="entry name" value="NAT_SF"/>
    <property type="match status" value="1"/>
</dbReference>
<sequence length="306" mass="33874">MRDVATVTAVREFTRFYTQIIGVLQAGLLRTPYSVAEARVLFELGQRPETEVVALRAGLGLDAGYLSRMLARFEADGLVARQRSEGDARRQVIRLTRTGREVYRTLDERSAAEVGRLIEPLPEEDRRRLTGAMATIRDVLRGRRPPAPDVKLRAPGPGELGWVVQRHGALYAEEYGWDATFEALVARIVADFAAGARPGRDAAWIAEVDGEPAGCVFCVEKDESTAQLRLLLVEPARRGLGLGGALVDECVAFARGAGYERMVLWTNDCLTDARRIYERAGFELTRAEPHRSFGADLVGQYWTLAL</sequence>
<comment type="caution">
    <text evidence="4">The sequence shown here is derived from an EMBL/GenBank/DDBJ whole genome shotgun (WGS) entry which is preliminary data.</text>
</comment>
<name>A0A3A4BII6_9ACTN</name>
<accession>A0A3A4BII6</accession>
<dbReference type="SUPFAM" id="SSF46785">
    <property type="entry name" value="Winged helix' DNA-binding domain"/>
    <property type="match status" value="1"/>
</dbReference>
<dbReference type="GO" id="GO:0008080">
    <property type="term" value="F:N-acetyltransferase activity"/>
    <property type="evidence" value="ECO:0007669"/>
    <property type="project" value="InterPro"/>
</dbReference>
<dbReference type="SUPFAM" id="SSF55729">
    <property type="entry name" value="Acyl-CoA N-acyltransferases (Nat)"/>
    <property type="match status" value="1"/>
</dbReference>